<name>A0A949JKX6_9ACTN</name>
<reference evidence="2" key="1">
    <citation type="submission" date="2021-06" db="EMBL/GenBank/DDBJ databases">
        <title>Sequencing of actinobacteria type strains.</title>
        <authorList>
            <person name="Nguyen G.-S."/>
            <person name="Wentzel A."/>
        </authorList>
    </citation>
    <scope>NUCLEOTIDE SEQUENCE</scope>
    <source>
        <strain evidence="2">P38-E01</strain>
    </source>
</reference>
<gene>
    <name evidence="2" type="ORF">JGS22_010890</name>
</gene>
<dbReference type="Proteomes" id="UP000694501">
    <property type="component" value="Unassembled WGS sequence"/>
</dbReference>
<feature type="transmembrane region" description="Helical" evidence="1">
    <location>
        <begin position="12"/>
        <end position="31"/>
    </location>
</feature>
<evidence type="ECO:0000313" key="3">
    <source>
        <dbReference type="Proteomes" id="UP000694501"/>
    </source>
</evidence>
<keyword evidence="1" id="KW-0812">Transmembrane</keyword>
<proteinExistence type="predicted"/>
<comment type="caution">
    <text evidence="2">The sequence shown here is derived from an EMBL/GenBank/DDBJ whole genome shotgun (WGS) entry which is preliminary data.</text>
</comment>
<dbReference type="RefSeq" id="WP_211042226.1">
    <property type="nucleotide sequence ID" value="NZ_JAELVF020000001.1"/>
</dbReference>
<evidence type="ECO:0000256" key="1">
    <source>
        <dbReference type="SAM" id="Phobius"/>
    </source>
</evidence>
<organism evidence="2 3">
    <name type="scientific">Streptomyces tardus</name>
    <dbReference type="NCBI Taxonomy" id="2780544"/>
    <lineage>
        <taxon>Bacteria</taxon>
        <taxon>Bacillati</taxon>
        <taxon>Actinomycetota</taxon>
        <taxon>Actinomycetes</taxon>
        <taxon>Kitasatosporales</taxon>
        <taxon>Streptomycetaceae</taxon>
        <taxon>Streptomyces</taxon>
    </lineage>
</organism>
<feature type="transmembrane region" description="Helical" evidence="1">
    <location>
        <begin position="82"/>
        <end position="103"/>
    </location>
</feature>
<keyword evidence="1" id="KW-1133">Transmembrane helix</keyword>
<sequence length="115" mass="11552">MLADADSSGAEPALGLLVRGAVCGAAVWLVLRLRAGSNRARLLLAFGLGILGTLSLVAGPLGHLLDGGSVGDALASAGAVDLLFGASRTLHLLAVLAAVPLMFRPAANSWIRARS</sequence>
<dbReference type="AlphaFoldDB" id="A0A949JKX6"/>
<keyword evidence="3" id="KW-1185">Reference proteome</keyword>
<dbReference type="EMBL" id="JAELVF020000001">
    <property type="protein sequence ID" value="MBU7598104.1"/>
    <property type="molecule type" value="Genomic_DNA"/>
</dbReference>
<keyword evidence="1" id="KW-0472">Membrane</keyword>
<protein>
    <submittedName>
        <fullName evidence="2">Uncharacterized protein</fullName>
    </submittedName>
</protein>
<accession>A0A949JKX6</accession>
<evidence type="ECO:0000313" key="2">
    <source>
        <dbReference type="EMBL" id="MBU7598104.1"/>
    </source>
</evidence>
<feature type="transmembrane region" description="Helical" evidence="1">
    <location>
        <begin position="43"/>
        <end position="62"/>
    </location>
</feature>